<name>A0A6M0QAC9_9BACI</name>
<protein>
    <submittedName>
        <fullName evidence="1">Uncharacterized protein</fullName>
    </submittedName>
</protein>
<organism evidence="1 2">
    <name type="scientific">Bacillus mesophilus</name>
    <dbReference type="NCBI Taxonomy" id="1808955"/>
    <lineage>
        <taxon>Bacteria</taxon>
        <taxon>Bacillati</taxon>
        <taxon>Bacillota</taxon>
        <taxon>Bacilli</taxon>
        <taxon>Bacillales</taxon>
        <taxon>Bacillaceae</taxon>
        <taxon>Bacillus</taxon>
    </lineage>
</organism>
<dbReference type="RefSeq" id="WP_163180149.1">
    <property type="nucleotide sequence ID" value="NZ_JAAIWM010000004.1"/>
</dbReference>
<keyword evidence="2" id="KW-1185">Reference proteome</keyword>
<dbReference type="EMBL" id="JAAIWM010000004">
    <property type="protein sequence ID" value="NEY72699.1"/>
    <property type="molecule type" value="Genomic_DNA"/>
</dbReference>
<evidence type="ECO:0000313" key="1">
    <source>
        <dbReference type="EMBL" id="NEY72699.1"/>
    </source>
</evidence>
<gene>
    <name evidence="1" type="ORF">G4D63_13260</name>
</gene>
<dbReference type="Proteomes" id="UP000481043">
    <property type="component" value="Unassembled WGS sequence"/>
</dbReference>
<comment type="caution">
    <text evidence="1">The sequence shown here is derived from an EMBL/GenBank/DDBJ whole genome shotgun (WGS) entry which is preliminary data.</text>
</comment>
<accession>A0A6M0QAC9</accession>
<sequence length="64" mass="7012">MAKPIELTTITITQEKPPHRLAYIGKFEQPVDYGVHGGVQEFYGYKPETELPSTLDHIVAAAGG</sequence>
<dbReference type="AlphaFoldDB" id="A0A6M0QAC9"/>
<reference evidence="1 2" key="1">
    <citation type="submission" date="2020-02" db="EMBL/GenBank/DDBJ databases">
        <title>Bacillus aquiflavi sp. nov., isolated from yellow water of strong flavor Chinese baijiu in Yibin region of China.</title>
        <authorList>
            <person name="Xie J."/>
        </authorList>
    </citation>
    <scope>NUCLEOTIDE SEQUENCE [LARGE SCALE GENOMIC DNA]</scope>
    <source>
        <strain evidence="1 2">SA4</strain>
    </source>
</reference>
<proteinExistence type="predicted"/>
<evidence type="ECO:0000313" key="2">
    <source>
        <dbReference type="Proteomes" id="UP000481043"/>
    </source>
</evidence>